<dbReference type="AlphaFoldDB" id="A0A3P6SSJ2"/>
<keyword evidence="2" id="KW-1185">Reference proteome</keyword>
<name>A0A3P6SSJ2_CYLGO</name>
<sequence length="54" mass="6537">MIKQNPDKNKLRLKMVTILANLFTRERLPHWFQMDDKNSYPAEAKNLVISFFFH</sequence>
<dbReference type="OrthoDB" id="64767at2759"/>
<evidence type="ECO:0000313" key="1">
    <source>
        <dbReference type="EMBL" id="VDK70655.1"/>
    </source>
</evidence>
<dbReference type="EMBL" id="UYRV01021964">
    <property type="protein sequence ID" value="VDK70655.1"/>
    <property type="molecule type" value="Genomic_DNA"/>
</dbReference>
<gene>
    <name evidence="1" type="ORF">CGOC_LOCUS6640</name>
</gene>
<reference evidence="1 2" key="1">
    <citation type="submission" date="2018-11" db="EMBL/GenBank/DDBJ databases">
        <authorList>
            <consortium name="Pathogen Informatics"/>
        </authorList>
    </citation>
    <scope>NUCLEOTIDE SEQUENCE [LARGE SCALE GENOMIC DNA]</scope>
</reference>
<organism evidence="1 2">
    <name type="scientific">Cylicostephanus goldi</name>
    <name type="common">Nematode worm</name>
    <dbReference type="NCBI Taxonomy" id="71465"/>
    <lineage>
        <taxon>Eukaryota</taxon>
        <taxon>Metazoa</taxon>
        <taxon>Ecdysozoa</taxon>
        <taxon>Nematoda</taxon>
        <taxon>Chromadorea</taxon>
        <taxon>Rhabditida</taxon>
        <taxon>Rhabditina</taxon>
        <taxon>Rhabditomorpha</taxon>
        <taxon>Strongyloidea</taxon>
        <taxon>Strongylidae</taxon>
        <taxon>Cylicostephanus</taxon>
    </lineage>
</organism>
<accession>A0A3P6SSJ2</accession>
<protein>
    <submittedName>
        <fullName evidence="1">Uncharacterized protein</fullName>
    </submittedName>
</protein>
<evidence type="ECO:0000313" key="2">
    <source>
        <dbReference type="Proteomes" id="UP000271889"/>
    </source>
</evidence>
<dbReference type="Proteomes" id="UP000271889">
    <property type="component" value="Unassembled WGS sequence"/>
</dbReference>
<proteinExistence type="predicted"/>